<dbReference type="SUPFAM" id="SSF81321">
    <property type="entry name" value="Family A G protein-coupled receptor-like"/>
    <property type="match status" value="1"/>
</dbReference>
<organism evidence="2 3">
    <name type="scientific">Pristionchus mayeri</name>
    <dbReference type="NCBI Taxonomy" id="1317129"/>
    <lineage>
        <taxon>Eukaryota</taxon>
        <taxon>Metazoa</taxon>
        <taxon>Ecdysozoa</taxon>
        <taxon>Nematoda</taxon>
        <taxon>Chromadorea</taxon>
        <taxon>Rhabditida</taxon>
        <taxon>Rhabditina</taxon>
        <taxon>Diplogasteromorpha</taxon>
        <taxon>Diplogasteroidea</taxon>
        <taxon>Neodiplogasteridae</taxon>
        <taxon>Pristionchus</taxon>
    </lineage>
</organism>
<feature type="signal peptide" evidence="1">
    <location>
        <begin position="1"/>
        <end position="21"/>
    </location>
</feature>
<dbReference type="PANTHER" id="PTHR23021:SF11">
    <property type="entry name" value="SERPENTINE RECEPTOR, CLASS T"/>
    <property type="match status" value="1"/>
</dbReference>
<feature type="chain" id="PRO_5043018776" description="G protein-coupled receptor" evidence="1">
    <location>
        <begin position="22"/>
        <end position="125"/>
    </location>
</feature>
<feature type="non-terminal residue" evidence="2">
    <location>
        <position position="1"/>
    </location>
</feature>
<feature type="non-terminal residue" evidence="2">
    <location>
        <position position="125"/>
    </location>
</feature>
<proteinExistence type="predicted"/>
<comment type="caution">
    <text evidence="2">The sequence shown here is derived from an EMBL/GenBank/DDBJ whole genome shotgun (WGS) entry which is preliminary data.</text>
</comment>
<sequence>SASFLYILLVGIVVTKQGAMASEAGRSRMAASAPIFIQASLICLCNVTASMEYNYMNFFPTPQLLIELGQVSWQLTHGMPPFIYLLLNKTVKRNCRRLFGLGKRQIKDFTLSTAPTSTMMMEREE</sequence>
<reference evidence="3" key="1">
    <citation type="submission" date="2022-10" db="EMBL/GenBank/DDBJ databases">
        <title>Genome assembly of Pristionchus species.</title>
        <authorList>
            <person name="Yoshida K."/>
            <person name="Sommer R.J."/>
        </authorList>
    </citation>
    <scope>NUCLEOTIDE SEQUENCE [LARGE SCALE GENOMIC DNA]</scope>
    <source>
        <strain evidence="3">RS5460</strain>
    </source>
</reference>
<evidence type="ECO:0000313" key="3">
    <source>
        <dbReference type="Proteomes" id="UP001328107"/>
    </source>
</evidence>
<dbReference type="InterPro" id="IPR019425">
    <property type="entry name" value="7TM_GPCR_serpentine_rcpt_Srt"/>
</dbReference>
<dbReference type="EMBL" id="BTRK01000005">
    <property type="protein sequence ID" value="GMR54930.1"/>
    <property type="molecule type" value="Genomic_DNA"/>
</dbReference>
<dbReference type="PANTHER" id="PTHR23021">
    <property type="entry name" value="SERPENTINE RECEPTOR, CLASS T"/>
    <property type="match status" value="1"/>
</dbReference>
<dbReference type="Proteomes" id="UP001328107">
    <property type="component" value="Unassembled WGS sequence"/>
</dbReference>
<evidence type="ECO:0000256" key="1">
    <source>
        <dbReference type="SAM" id="SignalP"/>
    </source>
</evidence>
<keyword evidence="1" id="KW-0732">Signal</keyword>
<evidence type="ECO:0000313" key="2">
    <source>
        <dbReference type="EMBL" id="GMR54930.1"/>
    </source>
</evidence>
<dbReference type="Pfam" id="PF10321">
    <property type="entry name" value="7TM_GPCR_Srt"/>
    <property type="match status" value="1"/>
</dbReference>
<protein>
    <recommendedName>
        <fullName evidence="4">G protein-coupled receptor</fullName>
    </recommendedName>
</protein>
<name>A0AAN5I8E9_9BILA</name>
<dbReference type="AlphaFoldDB" id="A0AAN5I8E9"/>
<keyword evidence="3" id="KW-1185">Reference proteome</keyword>
<evidence type="ECO:0008006" key="4">
    <source>
        <dbReference type="Google" id="ProtNLM"/>
    </source>
</evidence>
<accession>A0AAN5I8E9</accession>
<gene>
    <name evidence="2" type="ORF">PMAYCL1PPCAC_25125</name>
</gene>